<organism evidence="4 5">
    <name type="scientific">Pedosphaera parvula (strain Ellin514)</name>
    <dbReference type="NCBI Taxonomy" id="320771"/>
    <lineage>
        <taxon>Bacteria</taxon>
        <taxon>Pseudomonadati</taxon>
        <taxon>Verrucomicrobiota</taxon>
        <taxon>Pedosphaerae</taxon>
        <taxon>Pedosphaerales</taxon>
        <taxon>Pedosphaeraceae</taxon>
        <taxon>Pedosphaera</taxon>
    </lineage>
</organism>
<dbReference type="GO" id="GO:0015562">
    <property type="term" value="F:efflux transmembrane transporter activity"/>
    <property type="evidence" value="ECO:0007669"/>
    <property type="project" value="InterPro"/>
</dbReference>
<dbReference type="STRING" id="320771.Cflav_PD2919"/>
<dbReference type="GO" id="GO:0005886">
    <property type="term" value="C:plasma membrane"/>
    <property type="evidence" value="ECO:0007669"/>
    <property type="project" value="UniProtKB-SubCell"/>
</dbReference>
<dbReference type="Pfam" id="PF02321">
    <property type="entry name" value="OEP"/>
    <property type="match status" value="2"/>
</dbReference>
<dbReference type="SUPFAM" id="SSF56954">
    <property type="entry name" value="Outer membrane efflux proteins (OEP)"/>
    <property type="match status" value="1"/>
</dbReference>
<name>B9XML8_PEDPL</name>
<keyword evidence="2" id="KW-0472">Membrane</keyword>
<keyword evidence="3" id="KW-0175">Coiled coil</keyword>
<dbReference type="PROSITE" id="PS51257">
    <property type="entry name" value="PROKAR_LIPOPROTEIN"/>
    <property type="match status" value="1"/>
</dbReference>
<dbReference type="InterPro" id="IPR010131">
    <property type="entry name" value="MdtP/NodT-like"/>
</dbReference>
<keyword evidence="2" id="KW-0812">Transmembrane</keyword>
<dbReference type="AlphaFoldDB" id="B9XML8"/>
<evidence type="ECO:0000256" key="3">
    <source>
        <dbReference type="SAM" id="Coils"/>
    </source>
</evidence>
<dbReference type="PANTHER" id="PTHR30203:SF33">
    <property type="entry name" value="BLR4455 PROTEIN"/>
    <property type="match status" value="1"/>
</dbReference>
<gene>
    <name evidence="4" type="ORF">Cflav_PD2919</name>
</gene>
<dbReference type="PANTHER" id="PTHR30203">
    <property type="entry name" value="OUTER MEMBRANE CATION EFFLUX PROTEIN"/>
    <property type="match status" value="1"/>
</dbReference>
<evidence type="ECO:0000256" key="1">
    <source>
        <dbReference type="ARBA" id="ARBA00007613"/>
    </source>
</evidence>
<evidence type="ECO:0000313" key="5">
    <source>
        <dbReference type="Proteomes" id="UP000003688"/>
    </source>
</evidence>
<sequence length="502" mass="54518">MKSASVHVVRWYCNQLFALMGATLVLGGCMVGPDYKRPEATRIPATYAGATNHEWKVAEPRAHLPKGNWWEMFGDPELNRLEAEAASANQQLKAAFSRLEEARAITDITRSGLFPNVALSGEYTRQRTSPNQPSVLSGNAIGKPSTFNDFLVPLNLNYEVDLWGRVRRSVESARAQESATADDLGTIQLIIQAEVAADYVSLRSLDTEYAIVRSTIGVFRKSLDLTLDRRAGGIVSDLDVAQAETVYRTARAQLPAIALQRAQFQHALAVLIGKPASSFAIPERALRATPPVIPPGLPSELLERRPDIAATERRMAAANASIGVAKAAFFPTVRLNGMAGLESVNAGTVFNWSSRFWSVGPSLTLPIFEGGALRANLRFTKATYDETVADYRQIVLTAFRDVEDNLSAQTLLASEYEEQAGALQSANRQLEIANDRYHGGLVTYLEVATAQNLVLGLERTVVQLRGQQLVTAVALVQALGGGWQPIMDDGASSKISALPPTK</sequence>
<dbReference type="InterPro" id="IPR003423">
    <property type="entry name" value="OMP_efflux"/>
</dbReference>
<keyword evidence="2" id="KW-0564">Palmitate</keyword>
<evidence type="ECO:0000256" key="2">
    <source>
        <dbReference type="RuleBase" id="RU362097"/>
    </source>
</evidence>
<evidence type="ECO:0000313" key="4">
    <source>
        <dbReference type="EMBL" id="EEF58917.1"/>
    </source>
</evidence>
<comment type="caution">
    <text evidence="4">The sequence shown here is derived from an EMBL/GenBank/DDBJ whole genome shotgun (WGS) entry which is preliminary data.</text>
</comment>
<dbReference type="Gene3D" id="1.20.1600.10">
    <property type="entry name" value="Outer membrane efflux proteins (OEP)"/>
    <property type="match status" value="1"/>
</dbReference>
<dbReference type="Proteomes" id="UP000003688">
    <property type="component" value="Unassembled WGS sequence"/>
</dbReference>
<comment type="similarity">
    <text evidence="1 2">Belongs to the outer membrane factor (OMF) (TC 1.B.17) family.</text>
</comment>
<proteinExistence type="inferred from homology"/>
<reference evidence="4 5" key="1">
    <citation type="journal article" date="2011" name="J. Bacteriol.">
        <title>Genome sequence of 'Pedosphaera parvula' Ellin514, an aerobic Verrucomicrobial isolate from pasture soil.</title>
        <authorList>
            <person name="Kant R."/>
            <person name="van Passel M.W."/>
            <person name="Sangwan P."/>
            <person name="Palva A."/>
            <person name="Lucas S."/>
            <person name="Copeland A."/>
            <person name="Lapidus A."/>
            <person name="Glavina Del Rio T."/>
            <person name="Dalin E."/>
            <person name="Tice H."/>
            <person name="Bruce D."/>
            <person name="Goodwin L."/>
            <person name="Pitluck S."/>
            <person name="Chertkov O."/>
            <person name="Larimer F.W."/>
            <person name="Land M.L."/>
            <person name="Hauser L."/>
            <person name="Brettin T.S."/>
            <person name="Detter J.C."/>
            <person name="Han S."/>
            <person name="de Vos W.M."/>
            <person name="Janssen P.H."/>
            <person name="Smidt H."/>
        </authorList>
    </citation>
    <scope>NUCLEOTIDE SEQUENCE [LARGE SCALE GENOMIC DNA]</scope>
    <source>
        <strain evidence="4 5">Ellin514</strain>
    </source>
</reference>
<protein>
    <submittedName>
        <fullName evidence="4">RND efflux system, outer membrane lipoprotein, NodT family</fullName>
    </submittedName>
</protein>
<keyword evidence="5" id="KW-1185">Reference proteome</keyword>
<comment type="subcellular location">
    <subcellularLocation>
        <location evidence="2">Cell membrane</location>
        <topology evidence="2">Lipid-anchor</topology>
    </subcellularLocation>
</comment>
<accession>B9XML8</accession>
<keyword evidence="2 4" id="KW-0449">Lipoprotein</keyword>
<feature type="coiled-coil region" evidence="3">
    <location>
        <begin position="78"/>
        <end position="105"/>
    </location>
</feature>
<keyword evidence="2" id="KW-1134">Transmembrane beta strand</keyword>
<dbReference type="RefSeq" id="WP_007417057.1">
    <property type="nucleotide sequence ID" value="NZ_ABOX02000035.1"/>
</dbReference>
<dbReference type="Gene3D" id="2.20.200.10">
    <property type="entry name" value="Outer membrane efflux proteins (OEP)"/>
    <property type="match status" value="1"/>
</dbReference>
<dbReference type="NCBIfam" id="TIGR01845">
    <property type="entry name" value="outer_NodT"/>
    <property type="match status" value="1"/>
</dbReference>
<dbReference type="EMBL" id="ABOX02000035">
    <property type="protein sequence ID" value="EEF58917.1"/>
    <property type="molecule type" value="Genomic_DNA"/>
</dbReference>